<dbReference type="InterPro" id="IPR047794">
    <property type="entry name" value="C45_proenzyme-like"/>
</dbReference>
<dbReference type="Gene3D" id="1.10.10.2120">
    <property type="match status" value="1"/>
</dbReference>
<keyword evidence="2" id="KW-1185">Reference proteome</keyword>
<feature type="non-terminal residue" evidence="1">
    <location>
        <position position="134"/>
    </location>
</feature>
<keyword evidence="1" id="KW-0012">Acyltransferase</keyword>
<feature type="non-terminal residue" evidence="1">
    <location>
        <position position="1"/>
    </location>
</feature>
<gene>
    <name evidence="1" type="ORF">HER39_18350</name>
</gene>
<evidence type="ECO:0000313" key="1">
    <source>
        <dbReference type="EMBL" id="NKX52497.1"/>
    </source>
</evidence>
<dbReference type="GO" id="GO:0016746">
    <property type="term" value="F:acyltransferase activity"/>
    <property type="evidence" value="ECO:0007669"/>
    <property type="project" value="UniProtKB-KW"/>
</dbReference>
<name>A0ABX1JT72_9MICC</name>
<organism evidence="1 2">
    <name type="scientific">Arthrobacter deserti</name>
    <dbReference type="NCBI Taxonomy" id="1742687"/>
    <lineage>
        <taxon>Bacteria</taxon>
        <taxon>Bacillati</taxon>
        <taxon>Actinomycetota</taxon>
        <taxon>Actinomycetes</taxon>
        <taxon>Micrococcales</taxon>
        <taxon>Micrococcaceae</taxon>
        <taxon>Arthrobacter</taxon>
    </lineage>
</organism>
<protein>
    <submittedName>
        <fullName evidence="1">Penicillin acyltransferase</fullName>
    </submittedName>
</protein>
<dbReference type="PANTHER" id="PTHR34180">
    <property type="entry name" value="PEPTIDASE C45"/>
    <property type="match status" value="1"/>
</dbReference>
<dbReference type="PANTHER" id="PTHR34180:SF1">
    <property type="entry name" value="BETA-ALANYL-DOPAMINE_CARCININE HYDROLASE"/>
    <property type="match status" value="1"/>
</dbReference>
<dbReference type="InterPro" id="IPR047801">
    <property type="entry name" value="Peptidase_C45"/>
</dbReference>
<keyword evidence="1" id="KW-0808">Transferase</keyword>
<dbReference type="EMBL" id="JAAZSR010000562">
    <property type="protein sequence ID" value="NKX52497.1"/>
    <property type="molecule type" value="Genomic_DNA"/>
</dbReference>
<sequence>TVHGIAEQDVRRHALESLDAVAGWAPELAREIEGTARGAGLEDWQVAALNARTEILALGRHARPRECSTIIANRQAPFSMQTWDWHVELANAWHLQAVTTGSRAFVGLTEYGTLGKIGFNDAGVGVHLNVLGHR</sequence>
<reference evidence="1 2" key="1">
    <citation type="submission" date="2020-04" db="EMBL/GenBank/DDBJ databases">
        <authorList>
            <person name="Liu S."/>
        </authorList>
    </citation>
    <scope>NUCLEOTIDE SEQUENCE [LARGE SCALE GENOMIC DNA]</scope>
    <source>
        <strain evidence="1 2">CGMCC 1.15091</strain>
    </source>
</reference>
<accession>A0ABX1JT72</accession>
<dbReference type="Proteomes" id="UP000523795">
    <property type="component" value="Unassembled WGS sequence"/>
</dbReference>
<dbReference type="NCBIfam" id="NF040521">
    <property type="entry name" value="C45_proenzyme"/>
    <property type="match status" value="1"/>
</dbReference>
<proteinExistence type="predicted"/>
<comment type="caution">
    <text evidence="1">The sequence shown here is derived from an EMBL/GenBank/DDBJ whole genome shotgun (WGS) entry which is preliminary data.</text>
</comment>
<dbReference type="Gene3D" id="3.60.60.10">
    <property type="entry name" value="Penicillin V Acylase, Chain A"/>
    <property type="match status" value="1"/>
</dbReference>
<evidence type="ECO:0000313" key="2">
    <source>
        <dbReference type="Proteomes" id="UP000523795"/>
    </source>
</evidence>